<evidence type="ECO:0000313" key="2">
    <source>
        <dbReference type="EMBL" id="MED6137468.1"/>
    </source>
</evidence>
<organism evidence="2 3">
    <name type="scientific">Stylosanthes scabra</name>
    <dbReference type="NCBI Taxonomy" id="79078"/>
    <lineage>
        <taxon>Eukaryota</taxon>
        <taxon>Viridiplantae</taxon>
        <taxon>Streptophyta</taxon>
        <taxon>Embryophyta</taxon>
        <taxon>Tracheophyta</taxon>
        <taxon>Spermatophyta</taxon>
        <taxon>Magnoliopsida</taxon>
        <taxon>eudicotyledons</taxon>
        <taxon>Gunneridae</taxon>
        <taxon>Pentapetalae</taxon>
        <taxon>rosids</taxon>
        <taxon>fabids</taxon>
        <taxon>Fabales</taxon>
        <taxon>Fabaceae</taxon>
        <taxon>Papilionoideae</taxon>
        <taxon>50 kb inversion clade</taxon>
        <taxon>dalbergioids sensu lato</taxon>
        <taxon>Dalbergieae</taxon>
        <taxon>Pterocarpus clade</taxon>
        <taxon>Stylosanthes</taxon>
    </lineage>
</organism>
<dbReference type="EMBL" id="JASCZI010061064">
    <property type="protein sequence ID" value="MED6137468.1"/>
    <property type="molecule type" value="Genomic_DNA"/>
</dbReference>
<accession>A0ABU6SNU1</accession>
<feature type="compositionally biased region" description="Acidic residues" evidence="1">
    <location>
        <begin position="115"/>
        <end position="136"/>
    </location>
</feature>
<feature type="compositionally biased region" description="Acidic residues" evidence="1">
    <location>
        <begin position="145"/>
        <end position="188"/>
    </location>
</feature>
<feature type="compositionally biased region" description="Basic and acidic residues" evidence="1">
    <location>
        <begin position="104"/>
        <end position="114"/>
    </location>
</feature>
<name>A0ABU6SNU1_9FABA</name>
<dbReference type="Proteomes" id="UP001341840">
    <property type="component" value="Unassembled WGS sequence"/>
</dbReference>
<evidence type="ECO:0000313" key="3">
    <source>
        <dbReference type="Proteomes" id="UP001341840"/>
    </source>
</evidence>
<reference evidence="2 3" key="1">
    <citation type="journal article" date="2023" name="Plants (Basel)">
        <title>Bridging the Gap: Combining Genomics and Transcriptomics Approaches to Understand Stylosanthes scabra, an Orphan Legume from the Brazilian Caatinga.</title>
        <authorList>
            <person name="Ferreira-Neto J.R.C."/>
            <person name="da Silva M.D."/>
            <person name="Binneck E."/>
            <person name="de Melo N.F."/>
            <person name="da Silva R.H."/>
            <person name="de Melo A.L.T.M."/>
            <person name="Pandolfi V."/>
            <person name="Bustamante F.O."/>
            <person name="Brasileiro-Vidal A.C."/>
            <person name="Benko-Iseppon A.M."/>
        </authorList>
    </citation>
    <scope>NUCLEOTIDE SEQUENCE [LARGE SCALE GENOMIC DNA]</scope>
    <source>
        <tissue evidence="2">Leaves</tissue>
    </source>
</reference>
<sequence>MGGTGENDPSLVLGIFNVSCSLSAKGKAKAYGPPTRASPRIAALRSQSAANPQPETPVTPAVTTPTPTLPPKKRPIQKAAGRTFIQTPKEQEVIAISSDSEPELAIKDTIHEIVEMEEDEEEDPEEDSEEAPQDAEVEAKVEAKEDPEEDPEEESAAEEVLREEDDFTDYWELVDSDLEDAAGDDSHF</sequence>
<proteinExistence type="predicted"/>
<evidence type="ECO:0000256" key="1">
    <source>
        <dbReference type="SAM" id="MobiDB-lite"/>
    </source>
</evidence>
<protein>
    <submittedName>
        <fullName evidence="2">Uncharacterized protein</fullName>
    </submittedName>
</protein>
<gene>
    <name evidence="2" type="ORF">PIB30_065298</name>
</gene>
<comment type="caution">
    <text evidence="2">The sequence shown here is derived from an EMBL/GenBank/DDBJ whole genome shotgun (WGS) entry which is preliminary data.</text>
</comment>
<feature type="compositionally biased region" description="Low complexity" evidence="1">
    <location>
        <begin position="52"/>
        <end position="66"/>
    </location>
</feature>
<keyword evidence="3" id="KW-1185">Reference proteome</keyword>
<feature type="region of interest" description="Disordered" evidence="1">
    <location>
        <begin position="26"/>
        <end position="188"/>
    </location>
</feature>